<keyword evidence="5" id="KW-1185">Reference proteome</keyword>
<dbReference type="Gene3D" id="1.20.1500.10">
    <property type="entry name" value="YheA/YmcA-like"/>
    <property type="match status" value="1"/>
</dbReference>
<comment type="caution">
    <text evidence="2">The sequence shown here is derived from an EMBL/GenBank/DDBJ whole genome shotgun (WGS) entry which is preliminary data.</text>
</comment>
<evidence type="ECO:0000313" key="1">
    <source>
        <dbReference type="EMBL" id="MDQ7175383.1"/>
    </source>
</evidence>
<evidence type="ECO:0000313" key="7">
    <source>
        <dbReference type="Proteomes" id="UP000242704"/>
    </source>
</evidence>
<evidence type="ECO:0000313" key="4">
    <source>
        <dbReference type="EMBL" id="PTG69448.1"/>
    </source>
</evidence>
<dbReference type="AlphaFoldDB" id="A0AAE5W937"/>
<dbReference type="EMBL" id="PZCM01000002">
    <property type="protein sequence ID" value="PTG28395.1"/>
    <property type="molecule type" value="Genomic_DNA"/>
</dbReference>
<dbReference type="Pfam" id="PF06133">
    <property type="entry name" value="Com_YlbF"/>
    <property type="match status" value="1"/>
</dbReference>
<reference evidence="1 8" key="3">
    <citation type="submission" date="2023-08" db="EMBL/GenBank/DDBJ databases">
        <title>Whole genome sequencing of Staphylococcus chromogenes NNSch 2386.</title>
        <authorList>
            <person name="Kropotov V.S."/>
            <person name="Boriskina E.V."/>
            <person name="Gordinskaya N.A."/>
            <person name="Shkurkina I.S."/>
            <person name="Kryazhev D.V."/>
            <person name="Alekseeva A.E."/>
            <person name="Makhova M.A."/>
        </authorList>
    </citation>
    <scope>NUCLEOTIDE SEQUENCE [LARGE SCALE GENOMIC DNA]</scope>
    <source>
        <strain evidence="1 8">NNSch 2386</strain>
    </source>
</reference>
<evidence type="ECO:0000313" key="2">
    <source>
        <dbReference type="EMBL" id="PTG16524.1"/>
    </source>
</evidence>
<name>A0AAE5W937_STACR</name>
<dbReference type="InterPro" id="IPR016783">
    <property type="entry name" value="Biofilm_formation_YmcA"/>
</dbReference>
<dbReference type="EMBL" id="PZAO01000015">
    <property type="protein sequence ID" value="PTG69448.1"/>
    <property type="molecule type" value="Genomic_DNA"/>
</dbReference>
<dbReference type="PANTHER" id="PTHR38448:SF1">
    <property type="entry name" value="YLBF FAMILY REGULATOR"/>
    <property type="match status" value="1"/>
</dbReference>
<dbReference type="EMBL" id="PZBZ01000008">
    <property type="protein sequence ID" value="PTG16524.1"/>
    <property type="molecule type" value="Genomic_DNA"/>
</dbReference>
<dbReference type="EMBL" id="JAVGJF010000023">
    <property type="protein sequence ID" value="MDQ7175383.1"/>
    <property type="molecule type" value="Genomic_DNA"/>
</dbReference>
<dbReference type="Proteomes" id="UP000242008">
    <property type="component" value="Unassembled WGS sequence"/>
</dbReference>
<proteinExistence type="predicted"/>
<dbReference type="Proteomes" id="UP001240157">
    <property type="component" value="Unassembled WGS sequence"/>
</dbReference>
<dbReference type="SUPFAM" id="SSF158622">
    <property type="entry name" value="YheA/YmcA-like"/>
    <property type="match status" value="1"/>
</dbReference>
<dbReference type="InterPro" id="IPR023378">
    <property type="entry name" value="YheA/YmcA-like_dom_sf"/>
</dbReference>
<accession>A0AAE5W937</accession>
<evidence type="ECO:0000313" key="6">
    <source>
        <dbReference type="Proteomes" id="UP000242144"/>
    </source>
</evidence>
<reference evidence="2" key="2">
    <citation type="submission" date="2018-03" db="EMBL/GenBank/DDBJ databases">
        <authorList>
            <person name="Naushad S."/>
        </authorList>
    </citation>
    <scope>NUCLEOTIDE SEQUENCE</scope>
    <source>
        <strain evidence="3">SNUC 105</strain>
        <strain evidence="4">SNUC 1363</strain>
        <strain evidence="2">SNUC 505</strain>
    </source>
</reference>
<evidence type="ECO:0000313" key="3">
    <source>
        <dbReference type="EMBL" id="PTG28395.1"/>
    </source>
</evidence>
<evidence type="ECO:0000313" key="8">
    <source>
        <dbReference type="Proteomes" id="UP001240157"/>
    </source>
</evidence>
<organism evidence="2 7">
    <name type="scientific">Staphylococcus chromogenes</name>
    <name type="common">Staphylococcus hyicus subsp. chromogenes</name>
    <dbReference type="NCBI Taxonomy" id="46126"/>
    <lineage>
        <taxon>Bacteria</taxon>
        <taxon>Bacillati</taxon>
        <taxon>Bacillota</taxon>
        <taxon>Bacilli</taxon>
        <taxon>Bacillales</taxon>
        <taxon>Staphylococcaceae</taxon>
        <taxon>Staphylococcus</taxon>
    </lineage>
</organism>
<evidence type="ECO:0000313" key="5">
    <source>
        <dbReference type="Proteomes" id="UP000242008"/>
    </source>
</evidence>
<dbReference type="InterPro" id="IPR052767">
    <property type="entry name" value="Bact_com_dev_regulator"/>
</dbReference>
<dbReference type="InterPro" id="IPR010368">
    <property type="entry name" value="Com_YlbF"/>
</dbReference>
<gene>
    <name evidence="3" type="ORF">BU638_01985</name>
    <name evidence="2" type="ORF">BU653_02225</name>
    <name evidence="4" type="ORF">BU676_07400</name>
    <name evidence="1" type="ORF">RCF65_05225</name>
</gene>
<dbReference type="RefSeq" id="WP_037573418.1">
    <property type="nucleotide sequence ID" value="NZ_BMDK01000001.1"/>
</dbReference>
<dbReference type="Proteomes" id="UP000242144">
    <property type="component" value="Unassembled WGS sequence"/>
</dbReference>
<sequence length="126" mass="14816">MFNRQEILSQATQISQDLQSLEVIQQYKQIEHQIHQHSKIAEYMKDLKQNQKQSVNFQNYDKPVAYRQSEDTIAHIQSEIDAYPIVTQFRQSQEEANEILHLVIDTLAHRLQGDSNLPSSDQHQEE</sequence>
<dbReference type="PANTHER" id="PTHR38448">
    <property type="entry name" value="REGULATORY PROTEIN YLBF-RELATED"/>
    <property type="match status" value="1"/>
</dbReference>
<dbReference type="PIRSF" id="PIRSF021287">
    <property type="entry name" value="Biofilm_formation_YmcA"/>
    <property type="match status" value="1"/>
</dbReference>
<protein>
    <submittedName>
        <fullName evidence="1">YlbF family regulator</fullName>
    </submittedName>
</protein>
<reference evidence="5 6" key="1">
    <citation type="journal article" date="2016" name="Front. Microbiol.">
        <title>Comprehensive Phylogenetic Analysis of Bovine Non-aureus Staphylococci Species Based on Whole-Genome Sequencing.</title>
        <authorList>
            <person name="Naushad S."/>
            <person name="Barkema H.W."/>
            <person name="Luby C."/>
            <person name="Condas L.A."/>
            <person name="Nobrega D.B."/>
            <person name="Carson D.A."/>
            <person name="De Buck J."/>
        </authorList>
    </citation>
    <scope>NUCLEOTIDE SEQUENCE [LARGE SCALE GENOMIC DNA]</scope>
    <source>
        <strain evidence="3 6">SNUC 105</strain>
        <strain evidence="4 5">SNUC 1363</strain>
        <strain evidence="2 7">SNUC 505</strain>
    </source>
</reference>
<dbReference type="Proteomes" id="UP000242704">
    <property type="component" value="Unassembled WGS sequence"/>
</dbReference>